<sequence length="236" mass="26843">MFEGIITLNATTGELKEFNAFRLLFDSTAVLDTVLQCYNFAVLFIATPKAMVDYRYYLCMQIISDLIFEIWYGYILAPRVTPVSNCFITRGPLVLTTETSSRFAAGFLFFSVGLVICAQHYSYLYRLALFKFGHDFYTIQEKLNRPLEVKKLLPNAKNVLLCTGVSSGNLAWFVIIFILLLTSQLINIIGGILIIKEIKSAAVLMKQENYKLNLQLSTVLLIQVSRLKNSRQLTFN</sequence>
<name>A0AAD4QWG8_9BILA</name>
<keyword evidence="1" id="KW-0812">Transmembrane</keyword>
<proteinExistence type="predicted"/>
<evidence type="ECO:0000313" key="3">
    <source>
        <dbReference type="Proteomes" id="UP001201812"/>
    </source>
</evidence>
<dbReference type="AlphaFoldDB" id="A0AAD4QWG8"/>
<keyword evidence="1" id="KW-0472">Membrane</keyword>
<feature type="transmembrane region" description="Helical" evidence="1">
    <location>
        <begin position="170"/>
        <end position="195"/>
    </location>
</feature>
<reference evidence="2" key="1">
    <citation type="submission" date="2022-01" db="EMBL/GenBank/DDBJ databases">
        <title>Genome Sequence Resource for Two Populations of Ditylenchus destructor, the Migratory Endoparasitic Phytonematode.</title>
        <authorList>
            <person name="Zhang H."/>
            <person name="Lin R."/>
            <person name="Xie B."/>
        </authorList>
    </citation>
    <scope>NUCLEOTIDE SEQUENCE</scope>
    <source>
        <strain evidence="2">BazhouSP</strain>
    </source>
</reference>
<accession>A0AAD4QWG8</accession>
<evidence type="ECO:0000256" key="1">
    <source>
        <dbReference type="SAM" id="Phobius"/>
    </source>
</evidence>
<gene>
    <name evidence="2" type="ORF">DdX_16687</name>
</gene>
<dbReference type="Proteomes" id="UP001201812">
    <property type="component" value="Unassembled WGS sequence"/>
</dbReference>
<protein>
    <submittedName>
        <fullName evidence="2">Uncharacterized protein</fullName>
    </submittedName>
</protein>
<feature type="transmembrane region" description="Helical" evidence="1">
    <location>
        <begin position="103"/>
        <end position="123"/>
    </location>
</feature>
<keyword evidence="1" id="KW-1133">Transmembrane helix</keyword>
<organism evidence="2 3">
    <name type="scientific">Ditylenchus destructor</name>
    <dbReference type="NCBI Taxonomy" id="166010"/>
    <lineage>
        <taxon>Eukaryota</taxon>
        <taxon>Metazoa</taxon>
        <taxon>Ecdysozoa</taxon>
        <taxon>Nematoda</taxon>
        <taxon>Chromadorea</taxon>
        <taxon>Rhabditida</taxon>
        <taxon>Tylenchina</taxon>
        <taxon>Tylenchomorpha</taxon>
        <taxon>Sphaerularioidea</taxon>
        <taxon>Anguinidae</taxon>
        <taxon>Anguininae</taxon>
        <taxon>Ditylenchus</taxon>
    </lineage>
</organism>
<dbReference type="EMBL" id="JAKKPZ010000144">
    <property type="protein sequence ID" value="KAI1700476.1"/>
    <property type="molecule type" value="Genomic_DNA"/>
</dbReference>
<comment type="caution">
    <text evidence="2">The sequence shown here is derived from an EMBL/GenBank/DDBJ whole genome shotgun (WGS) entry which is preliminary data.</text>
</comment>
<keyword evidence="3" id="KW-1185">Reference proteome</keyword>
<evidence type="ECO:0000313" key="2">
    <source>
        <dbReference type="EMBL" id="KAI1700476.1"/>
    </source>
</evidence>